<organism evidence="2 3">
    <name type="scientific">Symbiodinium microadriaticum</name>
    <name type="common">Dinoflagellate</name>
    <name type="synonym">Zooxanthella microadriatica</name>
    <dbReference type="NCBI Taxonomy" id="2951"/>
    <lineage>
        <taxon>Eukaryota</taxon>
        <taxon>Sar</taxon>
        <taxon>Alveolata</taxon>
        <taxon>Dinophyceae</taxon>
        <taxon>Suessiales</taxon>
        <taxon>Symbiodiniaceae</taxon>
        <taxon>Symbiodinium</taxon>
    </lineage>
</organism>
<dbReference type="EMBL" id="LSRX01000464">
    <property type="protein sequence ID" value="OLP96511.1"/>
    <property type="molecule type" value="Genomic_DNA"/>
</dbReference>
<proteinExistence type="predicted"/>
<feature type="region of interest" description="Disordered" evidence="1">
    <location>
        <begin position="46"/>
        <end position="104"/>
    </location>
</feature>
<gene>
    <name evidence="2" type="ORF">AK812_SmicGene21233</name>
</gene>
<name>A0A1Q9DMV9_SYMMI</name>
<protein>
    <submittedName>
        <fullName evidence="2">Uncharacterized protein</fullName>
    </submittedName>
</protein>
<evidence type="ECO:0000256" key="1">
    <source>
        <dbReference type="SAM" id="MobiDB-lite"/>
    </source>
</evidence>
<evidence type="ECO:0000313" key="3">
    <source>
        <dbReference type="Proteomes" id="UP000186817"/>
    </source>
</evidence>
<sequence>MTAAEGGEQRGMAEHGIVCCMQGHAHGNLMVMAKAVNEDALAKSTPLPLRSRAEDAVDRPAQIRPRSPRTPGTPRPSESGRASDRTSPRPSPRPSREVRRGQDSELSQCIDALYRHRKETLRFLRRCEDSRDLKLLRAALDPQPLRQEGTSRSRAPVRAVHATQKLVRECEATPLSAPDYVWSPETLGSVAARGWQCLAAPDAAHSPWLATLARTAMLPPDTSLTPRRTVRKLA</sequence>
<evidence type="ECO:0000313" key="2">
    <source>
        <dbReference type="EMBL" id="OLP96511.1"/>
    </source>
</evidence>
<dbReference type="AlphaFoldDB" id="A0A1Q9DMV9"/>
<comment type="caution">
    <text evidence="2">The sequence shown here is derived from an EMBL/GenBank/DDBJ whole genome shotgun (WGS) entry which is preliminary data.</text>
</comment>
<feature type="compositionally biased region" description="Basic and acidic residues" evidence="1">
    <location>
        <begin position="94"/>
        <end position="103"/>
    </location>
</feature>
<dbReference type="Proteomes" id="UP000186817">
    <property type="component" value="Unassembled WGS sequence"/>
</dbReference>
<accession>A0A1Q9DMV9</accession>
<keyword evidence="3" id="KW-1185">Reference proteome</keyword>
<dbReference type="OrthoDB" id="432399at2759"/>
<reference evidence="2 3" key="1">
    <citation type="submission" date="2016-02" db="EMBL/GenBank/DDBJ databases">
        <title>Genome analysis of coral dinoflagellate symbionts highlights evolutionary adaptations to a symbiotic lifestyle.</title>
        <authorList>
            <person name="Aranda M."/>
            <person name="Li Y."/>
            <person name="Liew Y.J."/>
            <person name="Baumgarten S."/>
            <person name="Simakov O."/>
            <person name="Wilson M."/>
            <person name="Piel J."/>
            <person name="Ashoor H."/>
            <person name="Bougouffa S."/>
            <person name="Bajic V.B."/>
            <person name="Ryu T."/>
            <person name="Ravasi T."/>
            <person name="Bayer T."/>
            <person name="Micklem G."/>
            <person name="Kim H."/>
            <person name="Bhak J."/>
            <person name="Lajeunesse T.C."/>
            <person name="Voolstra C.R."/>
        </authorList>
    </citation>
    <scope>NUCLEOTIDE SEQUENCE [LARGE SCALE GENOMIC DNA]</scope>
    <source>
        <strain evidence="2 3">CCMP2467</strain>
    </source>
</reference>